<dbReference type="PROSITE" id="PS00533">
    <property type="entry name" value="PORPHOBILINOGEN_DEAM"/>
    <property type="match status" value="1"/>
</dbReference>
<feature type="domain" description="Porphobilinogen deaminase C-terminal" evidence="10">
    <location>
        <begin position="227"/>
        <end position="296"/>
    </location>
</feature>
<reference evidence="11 13" key="1">
    <citation type="submission" date="2018-06" db="EMBL/GenBank/DDBJ databases">
        <authorList>
            <consortium name="Pathogen Informatics"/>
            <person name="Doyle S."/>
        </authorList>
    </citation>
    <scope>NUCLEOTIDE SEQUENCE [LARGE SCALE GENOMIC DNA]</scope>
    <source>
        <strain evidence="11 13">NCTC11188</strain>
    </source>
</reference>
<evidence type="ECO:0000256" key="6">
    <source>
        <dbReference type="ARBA" id="ARBA00023244"/>
    </source>
</evidence>
<dbReference type="Pfam" id="PF01379">
    <property type="entry name" value="Porphobil_deam"/>
    <property type="match status" value="1"/>
</dbReference>
<dbReference type="InterPro" id="IPR000860">
    <property type="entry name" value="HemC"/>
</dbReference>
<gene>
    <name evidence="8 11" type="primary">hemC</name>
    <name evidence="12" type="ORF">EV689_103234</name>
    <name evidence="11" type="ORF">NCTC11188_02063</name>
</gene>
<evidence type="ECO:0000313" key="13">
    <source>
        <dbReference type="Proteomes" id="UP000255113"/>
    </source>
</evidence>
<comment type="cofactor">
    <cofactor evidence="8">
        <name>dipyrromethane</name>
        <dbReference type="ChEBI" id="CHEBI:60342"/>
    </cofactor>
    <text evidence="8">Binds 1 dipyrromethane group covalently.</text>
</comment>
<dbReference type="InterPro" id="IPR022418">
    <property type="entry name" value="Porphobilinogen_deaminase_C"/>
</dbReference>
<evidence type="ECO:0000256" key="5">
    <source>
        <dbReference type="ARBA" id="ARBA00022679"/>
    </source>
</evidence>
<dbReference type="Gene3D" id="3.30.160.40">
    <property type="entry name" value="Porphobilinogen deaminase, C-terminal domain"/>
    <property type="match status" value="1"/>
</dbReference>
<dbReference type="EC" id="2.5.1.61" evidence="8"/>
<dbReference type="SUPFAM" id="SSF54782">
    <property type="entry name" value="Porphobilinogen deaminase (hydroxymethylbilane synthase), C-terminal domain"/>
    <property type="match status" value="1"/>
</dbReference>
<dbReference type="RefSeq" id="WP_103853606.1">
    <property type="nucleotide sequence ID" value="NZ_JBMMEU010000005.1"/>
</dbReference>
<dbReference type="GO" id="GO:0006782">
    <property type="term" value="P:protoporphyrinogen IX biosynthetic process"/>
    <property type="evidence" value="ECO:0007669"/>
    <property type="project" value="UniProtKB-UniRule"/>
</dbReference>
<sequence>MTTKKLLKIATRRSPLALWQANYIKDRLTQLYPQLTVELVPMVTKGDVILDTPLAKIGGKGLFVKELENALLNGEADIAVHSMKDVPMQFPAGLGLSVICKREDPRDAFVSNSYRTLDELPEGAVVGTSSLRRQCQLKALRPDLNIQSLRGNVGTRLSKLDNGEYDAIILASAGLIRLGMADRIASFIDTETSLPAAGQGAVGIECRTDDLETQQLLAPLADAETTACVLAERAMNNHLQGGCQVPIAGYAVIRDNQLYLKALVGKTDGSLIIRAENQSAVENSQELGVQVAESLLKQGADEILQALGI</sequence>
<dbReference type="SUPFAM" id="SSF53850">
    <property type="entry name" value="Periplasmic binding protein-like II"/>
    <property type="match status" value="1"/>
</dbReference>
<name>A0A379AZJ5_AVIGA</name>
<evidence type="ECO:0000259" key="10">
    <source>
        <dbReference type="Pfam" id="PF03900"/>
    </source>
</evidence>
<protein>
    <recommendedName>
        <fullName evidence="8">Porphobilinogen deaminase</fullName>
        <shortName evidence="8">PBG</shortName>
        <ecNumber evidence="8">2.5.1.61</ecNumber>
    </recommendedName>
    <alternativeName>
        <fullName evidence="8">Hydroxymethylbilane synthase</fullName>
        <shortName evidence="8">HMBS</shortName>
    </alternativeName>
    <alternativeName>
        <fullName evidence="8">Pre-uroporphyrinogen synthase</fullName>
    </alternativeName>
</protein>
<comment type="catalytic activity">
    <reaction evidence="7 8">
        <text>4 porphobilinogen + H2O = hydroxymethylbilane + 4 NH4(+)</text>
        <dbReference type="Rhea" id="RHEA:13185"/>
        <dbReference type="ChEBI" id="CHEBI:15377"/>
        <dbReference type="ChEBI" id="CHEBI:28938"/>
        <dbReference type="ChEBI" id="CHEBI:57845"/>
        <dbReference type="ChEBI" id="CHEBI:58126"/>
        <dbReference type="EC" id="2.5.1.61"/>
    </reaction>
</comment>
<dbReference type="InterPro" id="IPR022417">
    <property type="entry name" value="Porphobilin_deaminase_N"/>
</dbReference>
<comment type="subunit">
    <text evidence="4 8">Monomer.</text>
</comment>
<comment type="similarity">
    <text evidence="3 8">Belongs to the HMBS family.</text>
</comment>
<evidence type="ECO:0000259" key="9">
    <source>
        <dbReference type="Pfam" id="PF01379"/>
    </source>
</evidence>
<evidence type="ECO:0000256" key="4">
    <source>
        <dbReference type="ARBA" id="ARBA00011245"/>
    </source>
</evidence>
<organism evidence="11 13">
    <name type="scientific">Avibacterium gallinarum</name>
    <name type="common">Pasteurella gallinarum</name>
    <dbReference type="NCBI Taxonomy" id="755"/>
    <lineage>
        <taxon>Bacteria</taxon>
        <taxon>Pseudomonadati</taxon>
        <taxon>Pseudomonadota</taxon>
        <taxon>Gammaproteobacteria</taxon>
        <taxon>Pasteurellales</taxon>
        <taxon>Pasteurellaceae</taxon>
        <taxon>Avibacterium</taxon>
    </lineage>
</organism>
<dbReference type="HAMAP" id="MF_00260">
    <property type="entry name" value="Porphobil_deam"/>
    <property type="match status" value="1"/>
</dbReference>
<dbReference type="CDD" id="cd13646">
    <property type="entry name" value="PBP2_EcHMBS_like"/>
    <property type="match status" value="1"/>
</dbReference>
<keyword evidence="6 8" id="KW-0627">Porphyrin biosynthesis</keyword>
<comment type="function">
    <text evidence="1 8">Tetrapolymerization of the monopyrrole PBG into the hydroxymethylbilane pre-uroporphyrinogen in several discrete steps.</text>
</comment>
<dbReference type="InterPro" id="IPR036803">
    <property type="entry name" value="Porphobilinogen_deaminase_C_sf"/>
</dbReference>
<dbReference type="FunFam" id="3.40.190.10:FF:000005">
    <property type="entry name" value="Porphobilinogen deaminase"/>
    <property type="match status" value="1"/>
</dbReference>
<dbReference type="PIRSF" id="PIRSF001438">
    <property type="entry name" value="4pyrrol_synth_OHMeBilane_synth"/>
    <property type="match status" value="1"/>
</dbReference>
<dbReference type="InterPro" id="IPR022419">
    <property type="entry name" value="Porphobilin_deaminase_cofac_BS"/>
</dbReference>
<evidence type="ECO:0000256" key="8">
    <source>
        <dbReference type="HAMAP-Rule" id="MF_00260"/>
    </source>
</evidence>
<dbReference type="Gene3D" id="3.40.190.10">
    <property type="entry name" value="Periplasmic binding protein-like II"/>
    <property type="match status" value="2"/>
</dbReference>
<evidence type="ECO:0000313" key="11">
    <source>
        <dbReference type="EMBL" id="SUB28115.1"/>
    </source>
</evidence>
<keyword evidence="5 8" id="KW-0808">Transferase</keyword>
<feature type="modified residue" description="S-(dipyrrolylmethanemethyl)cysteine" evidence="8">
    <location>
        <position position="243"/>
    </location>
</feature>
<dbReference type="EMBL" id="UGSQ01000003">
    <property type="protein sequence ID" value="SUB28115.1"/>
    <property type="molecule type" value="Genomic_DNA"/>
</dbReference>
<accession>A0A379AZJ5</accession>
<dbReference type="Pfam" id="PF03900">
    <property type="entry name" value="Porphobil_deamC"/>
    <property type="match status" value="1"/>
</dbReference>
<evidence type="ECO:0000313" key="14">
    <source>
        <dbReference type="Proteomes" id="UP000294683"/>
    </source>
</evidence>
<evidence type="ECO:0000256" key="1">
    <source>
        <dbReference type="ARBA" id="ARBA00002869"/>
    </source>
</evidence>
<dbReference type="PANTHER" id="PTHR11557:SF0">
    <property type="entry name" value="PORPHOBILINOGEN DEAMINASE"/>
    <property type="match status" value="1"/>
</dbReference>
<dbReference type="AlphaFoldDB" id="A0A379AZJ5"/>
<dbReference type="GO" id="GO:0005737">
    <property type="term" value="C:cytoplasm"/>
    <property type="evidence" value="ECO:0007669"/>
    <property type="project" value="UniProtKB-UniRule"/>
</dbReference>
<dbReference type="FunFam" id="3.30.160.40:FF:000002">
    <property type="entry name" value="Porphobilinogen deaminase"/>
    <property type="match status" value="1"/>
</dbReference>
<dbReference type="Proteomes" id="UP000294683">
    <property type="component" value="Unassembled WGS sequence"/>
</dbReference>
<dbReference type="PRINTS" id="PR00151">
    <property type="entry name" value="PORPHBDMNASE"/>
</dbReference>
<reference evidence="12 14" key="2">
    <citation type="submission" date="2019-03" db="EMBL/GenBank/DDBJ databases">
        <title>Genomic Encyclopedia of Type Strains, Phase IV (KMG-IV): sequencing the most valuable type-strain genomes for metagenomic binning, comparative biology and taxonomic classification.</title>
        <authorList>
            <person name="Goeker M."/>
        </authorList>
    </citation>
    <scope>NUCLEOTIDE SEQUENCE [LARGE SCALE GENOMIC DNA]</scope>
    <source>
        <strain evidence="12 14">DSM 17481</strain>
    </source>
</reference>
<dbReference type="UniPathway" id="UPA00251">
    <property type="reaction ID" value="UER00319"/>
</dbReference>
<evidence type="ECO:0000313" key="12">
    <source>
        <dbReference type="EMBL" id="TDP29315.1"/>
    </source>
</evidence>
<comment type="pathway">
    <text evidence="2">Porphyrin-containing compound metabolism; protoporphyrin-IX biosynthesis; coproporphyrinogen-III from 5-aminolevulinate: step 2/4.</text>
</comment>
<proteinExistence type="inferred from homology"/>
<dbReference type="FunFam" id="3.40.190.10:FF:000004">
    <property type="entry name" value="Porphobilinogen deaminase"/>
    <property type="match status" value="1"/>
</dbReference>
<evidence type="ECO:0000256" key="3">
    <source>
        <dbReference type="ARBA" id="ARBA00005638"/>
    </source>
</evidence>
<comment type="miscellaneous">
    <text evidence="8">The porphobilinogen subunits are added to the dipyrromethane group.</text>
</comment>
<dbReference type="NCBIfam" id="TIGR00212">
    <property type="entry name" value="hemC"/>
    <property type="match status" value="1"/>
</dbReference>
<evidence type="ECO:0000256" key="7">
    <source>
        <dbReference type="ARBA" id="ARBA00048169"/>
    </source>
</evidence>
<evidence type="ECO:0000256" key="2">
    <source>
        <dbReference type="ARBA" id="ARBA00004735"/>
    </source>
</evidence>
<dbReference type="Proteomes" id="UP000255113">
    <property type="component" value="Unassembled WGS sequence"/>
</dbReference>
<dbReference type="GO" id="GO:0004418">
    <property type="term" value="F:hydroxymethylbilane synthase activity"/>
    <property type="evidence" value="ECO:0007669"/>
    <property type="project" value="UniProtKB-UniRule"/>
</dbReference>
<dbReference type="PANTHER" id="PTHR11557">
    <property type="entry name" value="PORPHOBILINOGEN DEAMINASE"/>
    <property type="match status" value="1"/>
</dbReference>
<feature type="domain" description="Porphobilinogen deaminase N-terminal" evidence="9">
    <location>
        <begin position="7"/>
        <end position="214"/>
    </location>
</feature>
<keyword evidence="14" id="KW-1185">Reference proteome</keyword>
<dbReference type="EMBL" id="SNXJ01000003">
    <property type="protein sequence ID" value="TDP29315.1"/>
    <property type="molecule type" value="Genomic_DNA"/>
</dbReference>